<keyword evidence="5" id="KW-0411">Iron-sulfur</keyword>
<keyword evidence="2" id="KW-0949">S-adenosyl-L-methionine</keyword>
<dbReference type="SFLD" id="SFLDS00029">
    <property type="entry name" value="Radical_SAM"/>
    <property type="match status" value="1"/>
</dbReference>
<evidence type="ECO:0000256" key="2">
    <source>
        <dbReference type="ARBA" id="ARBA00022691"/>
    </source>
</evidence>
<name>A0A2V2A5W5_PSYIM</name>
<dbReference type="EMBL" id="QGGM01000001">
    <property type="protein sequence ID" value="PWK15101.1"/>
    <property type="molecule type" value="Genomic_DNA"/>
</dbReference>
<organism evidence="9 10">
    <name type="scientific">Psychrobacter immobilis</name>
    <dbReference type="NCBI Taxonomy" id="498"/>
    <lineage>
        <taxon>Bacteria</taxon>
        <taxon>Pseudomonadati</taxon>
        <taxon>Pseudomonadota</taxon>
        <taxon>Gammaproteobacteria</taxon>
        <taxon>Moraxellales</taxon>
        <taxon>Moraxellaceae</taxon>
        <taxon>Psychrobacter</taxon>
    </lineage>
</organism>
<evidence type="ECO:0000259" key="7">
    <source>
        <dbReference type="Pfam" id="PF04055"/>
    </source>
</evidence>
<comment type="caution">
    <text evidence="9">The sequence shown here is derived from an EMBL/GenBank/DDBJ whole genome shotgun (WGS) entry which is preliminary data.</text>
</comment>
<dbReference type="PANTHER" id="PTHR43728">
    <property type="entry name" value="SLR0304 PROTEIN"/>
    <property type="match status" value="1"/>
</dbReference>
<dbReference type="PANTHER" id="PTHR43728:SF1">
    <property type="entry name" value="FE-S OXIDOREDUCTASE"/>
    <property type="match status" value="1"/>
</dbReference>
<evidence type="ECO:0000256" key="5">
    <source>
        <dbReference type="ARBA" id="ARBA00023014"/>
    </source>
</evidence>
<keyword evidence="6" id="KW-0472">Membrane</keyword>
<dbReference type="InterPro" id="IPR007197">
    <property type="entry name" value="rSAM"/>
</dbReference>
<feature type="transmembrane region" description="Helical" evidence="6">
    <location>
        <begin position="6"/>
        <end position="27"/>
    </location>
</feature>
<protein>
    <submittedName>
        <fullName evidence="9">Radical SAM/Cys-rich protein</fullName>
    </submittedName>
</protein>
<dbReference type="SFLD" id="SFLDG01067">
    <property type="entry name" value="SPASM/twitch_domain_containing"/>
    <property type="match status" value="1"/>
</dbReference>
<dbReference type="InterPro" id="IPR024521">
    <property type="entry name" value="ArsS-like_C"/>
</dbReference>
<gene>
    <name evidence="9" type="ORF">C8D84_10143</name>
</gene>
<feature type="domain" description="Arsenosugar biosynthesis radical SAM protein ArsS-like C-terminal" evidence="8">
    <location>
        <begin position="209"/>
        <end position="343"/>
    </location>
</feature>
<dbReference type="AlphaFoldDB" id="A0A2V2A5W5"/>
<evidence type="ECO:0000313" key="9">
    <source>
        <dbReference type="EMBL" id="PWK15101.1"/>
    </source>
</evidence>
<evidence type="ECO:0000256" key="6">
    <source>
        <dbReference type="SAM" id="Phobius"/>
    </source>
</evidence>
<dbReference type="Pfam" id="PF04055">
    <property type="entry name" value="Radical_SAM"/>
    <property type="match status" value="1"/>
</dbReference>
<evidence type="ECO:0000256" key="3">
    <source>
        <dbReference type="ARBA" id="ARBA00022723"/>
    </source>
</evidence>
<dbReference type="Gene3D" id="3.20.20.70">
    <property type="entry name" value="Aldolase class I"/>
    <property type="match status" value="1"/>
</dbReference>
<dbReference type="CDD" id="cd01335">
    <property type="entry name" value="Radical_SAM"/>
    <property type="match status" value="1"/>
</dbReference>
<dbReference type="Proteomes" id="UP000245655">
    <property type="component" value="Unassembled WGS sequence"/>
</dbReference>
<evidence type="ECO:0000256" key="1">
    <source>
        <dbReference type="ARBA" id="ARBA00001966"/>
    </source>
</evidence>
<keyword evidence="6" id="KW-1133">Transmembrane helix</keyword>
<dbReference type="NCBIfam" id="TIGR04167">
    <property type="entry name" value="rSAM_SeCys"/>
    <property type="match status" value="1"/>
</dbReference>
<keyword evidence="6" id="KW-0812">Transmembrane</keyword>
<keyword evidence="4" id="KW-0408">Iron</keyword>
<feature type="domain" description="Radical SAM core" evidence="7">
    <location>
        <begin position="54"/>
        <end position="191"/>
    </location>
</feature>
<dbReference type="SUPFAM" id="SSF102114">
    <property type="entry name" value="Radical SAM enzymes"/>
    <property type="match status" value="1"/>
</dbReference>
<reference evidence="9 10" key="1">
    <citation type="submission" date="2018-05" db="EMBL/GenBank/DDBJ databases">
        <title>Genomic Encyclopedia of Type Strains, Phase IV (KMG-IV): sequencing the most valuable type-strain genomes for metagenomic binning, comparative biology and taxonomic classification.</title>
        <authorList>
            <person name="Goeker M."/>
        </authorList>
    </citation>
    <scope>NUCLEOTIDE SEQUENCE [LARGE SCALE GENOMIC DNA]</scope>
    <source>
        <strain evidence="9 10">DSM 7229</strain>
    </source>
</reference>
<dbReference type="GO" id="GO:0046872">
    <property type="term" value="F:metal ion binding"/>
    <property type="evidence" value="ECO:0007669"/>
    <property type="project" value="UniProtKB-KW"/>
</dbReference>
<dbReference type="InterPro" id="IPR026351">
    <property type="entry name" value="rSAM_ArsS-like"/>
</dbReference>
<dbReference type="InterPro" id="IPR058240">
    <property type="entry name" value="rSAM_sf"/>
</dbReference>
<keyword evidence="10" id="KW-1185">Reference proteome</keyword>
<keyword evidence="3" id="KW-0479">Metal-binding</keyword>
<dbReference type="Pfam" id="PF12345">
    <property type="entry name" value="DUF3641"/>
    <property type="match status" value="1"/>
</dbReference>
<proteinExistence type="predicted"/>
<dbReference type="GO" id="GO:0051536">
    <property type="term" value="F:iron-sulfur cluster binding"/>
    <property type="evidence" value="ECO:0007669"/>
    <property type="project" value="UniProtKB-KW"/>
</dbReference>
<dbReference type="GO" id="GO:0003824">
    <property type="term" value="F:catalytic activity"/>
    <property type="evidence" value="ECO:0007669"/>
    <property type="project" value="InterPro"/>
</dbReference>
<evidence type="ECO:0000256" key="4">
    <source>
        <dbReference type="ARBA" id="ARBA00023004"/>
    </source>
</evidence>
<evidence type="ECO:0000313" key="10">
    <source>
        <dbReference type="Proteomes" id="UP000245655"/>
    </source>
</evidence>
<comment type="cofactor">
    <cofactor evidence="1">
        <name>[4Fe-4S] cluster</name>
        <dbReference type="ChEBI" id="CHEBI:49883"/>
    </cofactor>
</comment>
<accession>A0A2V2A5W5</accession>
<sequence>MNLSFLTFYFCVILFALEVLPTGFYTIMKSTIELLEHTDFPALKRRELTTLQVNMGYLCNMSCVHCHVAASPYRTEMMSRELVELILEVLQAQNIETLDLTGGAPEMHEDFKYLVTAARALGVTVIDRCNLTILMEEGFEDMAQFLADNAVEVVASLPCYSLENVDKQRGKGAFDDSILGLHKLNALGYGKKGSELTLNLVYNPQGATLPPNQQQLEADYKRELKAHFDIEFHQLFALTNMPIQRFGAVLLAKNQFHPYMDLLKANYVAANLTEVMCRSTISVNWLGELFDCDFNQQLEIPVSNKSRLHLSDLLTQNPAGDNIAIADHCYGCTAGQGSSCGGALEEETTDQTIEEISSI</sequence>
<dbReference type="InterPro" id="IPR013785">
    <property type="entry name" value="Aldolase_TIM"/>
</dbReference>
<evidence type="ECO:0000259" key="8">
    <source>
        <dbReference type="Pfam" id="PF12345"/>
    </source>
</evidence>